<dbReference type="Proteomes" id="UP000054270">
    <property type="component" value="Unassembled WGS sequence"/>
</dbReference>
<organism evidence="2 3">
    <name type="scientific">Hypholoma sublateritium (strain FD-334 SS-4)</name>
    <dbReference type="NCBI Taxonomy" id="945553"/>
    <lineage>
        <taxon>Eukaryota</taxon>
        <taxon>Fungi</taxon>
        <taxon>Dikarya</taxon>
        <taxon>Basidiomycota</taxon>
        <taxon>Agaricomycotina</taxon>
        <taxon>Agaricomycetes</taxon>
        <taxon>Agaricomycetidae</taxon>
        <taxon>Agaricales</taxon>
        <taxon>Agaricineae</taxon>
        <taxon>Strophariaceae</taxon>
        <taxon>Hypholoma</taxon>
    </lineage>
</organism>
<dbReference type="OrthoDB" id="2687798at2759"/>
<protein>
    <submittedName>
        <fullName evidence="2">Uncharacterized protein</fullName>
    </submittedName>
</protein>
<feature type="region of interest" description="Disordered" evidence="1">
    <location>
        <begin position="91"/>
        <end position="113"/>
    </location>
</feature>
<gene>
    <name evidence="2" type="ORF">HYPSUDRAFT_850245</name>
</gene>
<name>A0A0D2NLN9_HYPSF</name>
<proteinExistence type="predicted"/>
<evidence type="ECO:0000313" key="2">
    <source>
        <dbReference type="EMBL" id="KJA19794.1"/>
    </source>
</evidence>
<keyword evidence="3" id="KW-1185">Reference proteome</keyword>
<evidence type="ECO:0000313" key="3">
    <source>
        <dbReference type="Proteomes" id="UP000054270"/>
    </source>
</evidence>
<sequence length="144" mass="15722">MFLDSIINLLLPMRPRAVTAVRQRAMNTLTRSSDSLRARTLVDAHPKDPLDTTLLSEGIAPVYREDPVAVITSDIQSEYLRDARAAHMNRSNHGIDAASPNLRPNPKDKTRGNPEGMGMLDQVGSASGTAYFFENGGKQGMGRT</sequence>
<reference evidence="3" key="1">
    <citation type="submission" date="2014-04" db="EMBL/GenBank/DDBJ databases">
        <title>Evolutionary Origins and Diversification of the Mycorrhizal Mutualists.</title>
        <authorList>
            <consortium name="DOE Joint Genome Institute"/>
            <consortium name="Mycorrhizal Genomics Consortium"/>
            <person name="Kohler A."/>
            <person name="Kuo A."/>
            <person name="Nagy L.G."/>
            <person name="Floudas D."/>
            <person name="Copeland A."/>
            <person name="Barry K.W."/>
            <person name="Cichocki N."/>
            <person name="Veneault-Fourrey C."/>
            <person name="LaButti K."/>
            <person name="Lindquist E.A."/>
            <person name="Lipzen A."/>
            <person name="Lundell T."/>
            <person name="Morin E."/>
            <person name="Murat C."/>
            <person name="Riley R."/>
            <person name="Ohm R."/>
            <person name="Sun H."/>
            <person name="Tunlid A."/>
            <person name="Henrissat B."/>
            <person name="Grigoriev I.V."/>
            <person name="Hibbett D.S."/>
            <person name="Martin F."/>
        </authorList>
    </citation>
    <scope>NUCLEOTIDE SEQUENCE [LARGE SCALE GENOMIC DNA]</scope>
    <source>
        <strain evidence="3">FD-334 SS-4</strain>
    </source>
</reference>
<evidence type="ECO:0000256" key="1">
    <source>
        <dbReference type="SAM" id="MobiDB-lite"/>
    </source>
</evidence>
<dbReference type="EMBL" id="KN817573">
    <property type="protein sequence ID" value="KJA19794.1"/>
    <property type="molecule type" value="Genomic_DNA"/>
</dbReference>
<dbReference type="AlphaFoldDB" id="A0A0D2NLN9"/>
<accession>A0A0D2NLN9</accession>